<keyword evidence="3" id="KW-1185">Reference proteome</keyword>
<feature type="compositionally biased region" description="Basic and acidic residues" evidence="1">
    <location>
        <begin position="55"/>
        <end position="65"/>
    </location>
</feature>
<feature type="compositionally biased region" description="Basic and acidic residues" evidence="1">
    <location>
        <begin position="155"/>
        <end position="165"/>
    </location>
</feature>
<sequence>MMDPYTAHQRGGASTPITFIAMPTRRRSRSAPVVIFWTRVDRPPRADEVIQHEFGRAHGPAERQESSAATSAGPVRVYSGSRGPLVVTASAFNARHGACQRRHETRFARTGDRRWRRLGVPAVSTVPVADQQTREPPRPAGFTGTKGALMCAQPHDPEQANDNRADVPAPVEQNQQESPGSAPSRQPRRRGSAGRTGRNLVVRGVRRDPPDIRKLARVVASLAAAMSEPESDGQPLPAEQDTAGTSPRRHRSDAA</sequence>
<protein>
    <submittedName>
        <fullName evidence="2">Uncharacterized protein</fullName>
    </submittedName>
</protein>
<gene>
    <name evidence="2" type="ORF">FB471_4836</name>
</gene>
<feature type="compositionally biased region" description="Basic and acidic residues" evidence="1">
    <location>
        <begin position="205"/>
        <end position="214"/>
    </location>
</feature>
<accession>A0A542DPM7</accession>
<dbReference type="EMBL" id="VFML01000001">
    <property type="protein sequence ID" value="TQJ05017.1"/>
    <property type="molecule type" value="Genomic_DNA"/>
</dbReference>
<dbReference type="Proteomes" id="UP000320876">
    <property type="component" value="Unassembled WGS sequence"/>
</dbReference>
<feature type="compositionally biased region" description="Polar residues" evidence="1">
    <location>
        <begin position="172"/>
        <end position="184"/>
    </location>
</feature>
<feature type="region of interest" description="Disordered" evidence="1">
    <location>
        <begin position="126"/>
        <end position="255"/>
    </location>
</feature>
<evidence type="ECO:0000256" key="1">
    <source>
        <dbReference type="SAM" id="MobiDB-lite"/>
    </source>
</evidence>
<feature type="region of interest" description="Disordered" evidence="1">
    <location>
        <begin position="55"/>
        <end position="77"/>
    </location>
</feature>
<reference evidence="2 3" key="1">
    <citation type="submission" date="2019-06" db="EMBL/GenBank/DDBJ databases">
        <title>Sequencing the genomes of 1000 actinobacteria strains.</title>
        <authorList>
            <person name="Klenk H.-P."/>
        </authorList>
    </citation>
    <scope>NUCLEOTIDE SEQUENCE [LARGE SCALE GENOMIC DNA]</scope>
    <source>
        <strain evidence="2 3">DSM 45679</strain>
    </source>
</reference>
<organism evidence="2 3">
    <name type="scientific">Amycolatopsis cihanbeyliensis</name>
    <dbReference type="NCBI Taxonomy" id="1128664"/>
    <lineage>
        <taxon>Bacteria</taxon>
        <taxon>Bacillati</taxon>
        <taxon>Actinomycetota</taxon>
        <taxon>Actinomycetes</taxon>
        <taxon>Pseudonocardiales</taxon>
        <taxon>Pseudonocardiaceae</taxon>
        <taxon>Amycolatopsis</taxon>
    </lineage>
</organism>
<evidence type="ECO:0000313" key="2">
    <source>
        <dbReference type="EMBL" id="TQJ05017.1"/>
    </source>
</evidence>
<name>A0A542DPM7_AMYCI</name>
<proteinExistence type="predicted"/>
<comment type="caution">
    <text evidence="2">The sequence shown here is derived from an EMBL/GenBank/DDBJ whole genome shotgun (WGS) entry which is preliminary data.</text>
</comment>
<dbReference type="AlphaFoldDB" id="A0A542DPM7"/>
<evidence type="ECO:0000313" key="3">
    <source>
        <dbReference type="Proteomes" id="UP000320876"/>
    </source>
</evidence>